<protein>
    <recommendedName>
        <fullName evidence="5">ASST-domain-containing protein</fullName>
    </recommendedName>
</protein>
<reference evidence="3" key="2">
    <citation type="submission" date="2023-01" db="EMBL/GenBank/DDBJ databases">
        <authorList>
            <person name="Petersen C."/>
        </authorList>
    </citation>
    <scope>NUCLEOTIDE SEQUENCE</scope>
    <source>
        <strain evidence="3">IBT 17514</strain>
    </source>
</reference>
<dbReference type="Proteomes" id="UP001215712">
    <property type="component" value="Unassembled WGS sequence"/>
</dbReference>
<keyword evidence="1" id="KW-0812">Transmembrane</keyword>
<sequence>MFWFGVLLLVAQNAVAWHSDDDLMSFKTLPDARAVKFDIHYEDRDSVSPGYWFVSPYLHIEPDGPISLYEQYQIGPHIYDQDGRLVWTGSPMFDNRNVFDFKAVSLFNETFISLILQYSHDGKERGFGMILDQNYEVFRKLPLRHDLGVFDIHEFNILDNGQSALVTNYLSEEITLEAFGRPGEKTWLEYGGFAEIDINTADVLYHWNSFVEIPLAETVHYHPNSRVEGAPGWDYVHINSVDKNENGDYLISMRFTNTLYMISGQTGTIMWRLGGQGHSDFSQDFVFSKQHDAKFIESSGTRHVISFLNNASDEEFNEEEISSALIVEVETGTTPMTARVLRRYNRPDKSLTRLRGNTQQLPNKNVFVCWSQGGYISEFSPDGKVLMSASFTSDRYSNYRAYKFEFTGRPNTPPDLVASVYGSDVTNLITTVHVSWNGATDIGWWNFYAQKSEFDRPVFIGNVSKYDFETMFMASGYMDWISVEAVHHNGQVLGTSKVHRTQAPNWKAVGWSGYSEVPKPQDPSTLETSADDTTNEANNAAEVEVIKATHMLNHSYEIIREIGGLFALILLLAVMSGIMASYLLIRGWRVRLYHLVPLEEGLPDEEHRLQPEMAE</sequence>
<dbReference type="SUPFAM" id="SSF50998">
    <property type="entry name" value="Quinoprotein alcohol dehydrogenase-like"/>
    <property type="match status" value="1"/>
</dbReference>
<dbReference type="InterPro" id="IPR011047">
    <property type="entry name" value="Quinoprotein_ADH-like_sf"/>
</dbReference>
<dbReference type="Pfam" id="PF14269">
    <property type="entry name" value="Arylsulfotran_2"/>
    <property type="match status" value="1"/>
</dbReference>
<keyword evidence="1" id="KW-1133">Transmembrane helix</keyword>
<keyword evidence="2" id="KW-0732">Signal</keyword>
<dbReference type="InterPro" id="IPR039535">
    <property type="entry name" value="ASST-like"/>
</dbReference>
<dbReference type="EMBL" id="JAQJAN010000004">
    <property type="protein sequence ID" value="KAJ5732774.1"/>
    <property type="molecule type" value="Genomic_DNA"/>
</dbReference>
<evidence type="ECO:0000256" key="1">
    <source>
        <dbReference type="SAM" id="Phobius"/>
    </source>
</evidence>
<gene>
    <name evidence="3" type="ORF">N7493_004255</name>
</gene>
<feature type="chain" id="PRO_5042034398" description="ASST-domain-containing protein" evidence="2">
    <location>
        <begin position="17"/>
        <end position="615"/>
    </location>
</feature>
<accession>A0AAD6HRA9</accession>
<organism evidence="3 4">
    <name type="scientific">Penicillium malachiteum</name>
    <dbReference type="NCBI Taxonomy" id="1324776"/>
    <lineage>
        <taxon>Eukaryota</taxon>
        <taxon>Fungi</taxon>
        <taxon>Dikarya</taxon>
        <taxon>Ascomycota</taxon>
        <taxon>Pezizomycotina</taxon>
        <taxon>Eurotiomycetes</taxon>
        <taxon>Eurotiomycetidae</taxon>
        <taxon>Eurotiales</taxon>
        <taxon>Aspergillaceae</taxon>
        <taxon>Penicillium</taxon>
    </lineage>
</organism>
<dbReference type="InterPro" id="IPR053143">
    <property type="entry name" value="Arylsulfate_ST"/>
</dbReference>
<evidence type="ECO:0008006" key="5">
    <source>
        <dbReference type="Google" id="ProtNLM"/>
    </source>
</evidence>
<feature type="signal peptide" evidence="2">
    <location>
        <begin position="1"/>
        <end position="16"/>
    </location>
</feature>
<name>A0AAD6HRA9_9EURO</name>
<proteinExistence type="predicted"/>
<dbReference type="AlphaFoldDB" id="A0AAD6HRA9"/>
<keyword evidence="1" id="KW-0472">Membrane</keyword>
<reference evidence="3" key="1">
    <citation type="journal article" date="2023" name="IMA Fungus">
        <title>Comparative genomic study of the Penicillium genus elucidates a diverse pangenome and 15 lateral gene transfer events.</title>
        <authorList>
            <person name="Petersen C."/>
            <person name="Sorensen T."/>
            <person name="Nielsen M.R."/>
            <person name="Sondergaard T.E."/>
            <person name="Sorensen J.L."/>
            <person name="Fitzpatrick D.A."/>
            <person name="Frisvad J.C."/>
            <person name="Nielsen K.L."/>
        </authorList>
    </citation>
    <scope>NUCLEOTIDE SEQUENCE</scope>
    <source>
        <strain evidence="3">IBT 17514</strain>
    </source>
</reference>
<feature type="transmembrane region" description="Helical" evidence="1">
    <location>
        <begin position="562"/>
        <end position="585"/>
    </location>
</feature>
<evidence type="ECO:0000256" key="2">
    <source>
        <dbReference type="SAM" id="SignalP"/>
    </source>
</evidence>
<dbReference type="PANTHER" id="PTHR35340:SF8">
    <property type="entry name" value="ASST-DOMAIN-CONTAINING PROTEIN"/>
    <property type="match status" value="1"/>
</dbReference>
<comment type="caution">
    <text evidence="3">The sequence shown here is derived from an EMBL/GenBank/DDBJ whole genome shotgun (WGS) entry which is preliminary data.</text>
</comment>
<keyword evidence="4" id="KW-1185">Reference proteome</keyword>
<evidence type="ECO:0000313" key="3">
    <source>
        <dbReference type="EMBL" id="KAJ5732774.1"/>
    </source>
</evidence>
<dbReference type="PANTHER" id="PTHR35340">
    <property type="entry name" value="PQQ ENZYME REPEAT PROTEIN-RELATED"/>
    <property type="match status" value="1"/>
</dbReference>
<evidence type="ECO:0000313" key="4">
    <source>
        <dbReference type="Proteomes" id="UP001215712"/>
    </source>
</evidence>